<accession>A0A7T2S5Q1</accession>
<reference evidence="1 2" key="1">
    <citation type="submission" date="2020-12" db="EMBL/GenBank/DDBJ databases">
        <title>FDA dAtabase for Regulatory Grade micrObial Sequences (FDA-ARGOS): Supporting development and validation of Infectious Disease Dx tests.</title>
        <authorList>
            <person name="Sproer C."/>
            <person name="Gronow S."/>
            <person name="Severitt S."/>
            <person name="Schroder I."/>
            <person name="Tallon L."/>
            <person name="Sadzewicz L."/>
            <person name="Zhao X."/>
            <person name="Boylan J."/>
            <person name="Ott S."/>
            <person name="Bowen H."/>
            <person name="Vavikolanu K."/>
            <person name="Mehta A."/>
            <person name="Aluvathingal J."/>
            <person name="Nadendla S."/>
            <person name="Lowell S."/>
            <person name="Myers T."/>
            <person name="Yan Y."/>
            <person name="Sichtig H."/>
        </authorList>
    </citation>
    <scope>NUCLEOTIDE SEQUENCE [LARGE SCALE GENOMIC DNA]</scope>
    <source>
        <strain evidence="1 2">FDAARGOS_909</strain>
    </source>
</reference>
<evidence type="ECO:0000313" key="1">
    <source>
        <dbReference type="EMBL" id="QPS09408.1"/>
    </source>
</evidence>
<protein>
    <submittedName>
        <fullName evidence="1">Uncharacterized protein</fullName>
    </submittedName>
</protein>
<proteinExistence type="predicted"/>
<gene>
    <name evidence="1" type="ORF">I6G66_05105</name>
</gene>
<dbReference type="AlphaFoldDB" id="A0A7T2S5Q1"/>
<dbReference type="EMBL" id="CP065668">
    <property type="protein sequence ID" value="QPS09408.1"/>
    <property type="molecule type" value="Genomic_DNA"/>
</dbReference>
<organism evidence="1 2">
    <name type="scientific">Delftia acidovorans</name>
    <name type="common">Pseudomonas acidovorans</name>
    <name type="synonym">Comamonas acidovorans</name>
    <dbReference type="NCBI Taxonomy" id="80866"/>
    <lineage>
        <taxon>Bacteria</taxon>
        <taxon>Pseudomonadati</taxon>
        <taxon>Pseudomonadota</taxon>
        <taxon>Betaproteobacteria</taxon>
        <taxon>Burkholderiales</taxon>
        <taxon>Comamonadaceae</taxon>
        <taxon>Delftia</taxon>
    </lineage>
</organism>
<evidence type="ECO:0000313" key="2">
    <source>
        <dbReference type="Proteomes" id="UP000594778"/>
    </source>
</evidence>
<dbReference type="RefSeq" id="WP_197956340.1">
    <property type="nucleotide sequence ID" value="NZ_CP065668.1"/>
</dbReference>
<sequence>MENGTFVHRESQTYRRKVLANEWLRRREYEMDQERASGQAVYKKISVGEPLRDYVSAAENVTEWGRSKKADIARLQASGRADLQATRLTVQDLMGYTKKRRMEDEAGPATVLNDMVWLRQVFLHASAARGVDAPLQVLDRAKSELLRTHVIAKPARRSRRLLPEEESKLLEHFASRDGRASILRRDLDLWTNCALPLTACASNPQMRPADVSTLPPPPSLGTPLPSESYLKTAAQRMRIWQQRLMGMQLMQP</sequence>
<name>A0A7T2S5Q1_DELAC</name>
<dbReference type="Proteomes" id="UP000594778">
    <property type="component" value="Chromosome"/>
</dbReference>